<feature type="domain" description="RNA-binding S4" evidence="12">
    <location>
        <begin position="35"/>
        <end position="99"/>
    </location>
</feature>
<comment type="catalytic activity">
    <reaction evidence="1">
        <text>uridine(955/2504/2580) in 23S rRNA = pseudouridine(955/2504/2580) in 23S rRNA</text>
        <dbReference type="Rhea" id="RHEA:42528"/>
        <dbReference type="Rhea" id="RHEA-COMP:10099"/>
        <dbReference type="Rhea" id="RHEA-COMP:10100"/>
        <dbReference type="ChEBI" id="CHEBI:65314"/>
        <dbReference type="ChEBI" id="CHEBI:65315"/>
        <dbReference type="EC" id="5.4.99.24"/>
    </reaction>
</comment>
<dbReference type="Pfam" id="PF00849">
    <property type="entry name" value="PseudoU_synth_2"/>
    <property type="match status" value="1"/>
</dbReference>
<evidence type="ECO:0000256" key="6">
    <source>
        <dbReference type="ARBA" id="ARBA00022552"/>
    </source>
</evidence>
<dbReference type="InterPro" id="IPR002942">
    <property type="entry name" value="S4_RNA-bd"/>
</dbReference>
<evidence type="ECO:0000256" key="1">
    <source>
        <dbReference type="ARBA" id="ARBA00000381"/>
    </source>
</evidence>
<keyword evidence="7" id="KW-0413">Isomerase</keyword>
<sequence>MYDNSDRNSQKYEGAQKSMTEEFYFTKIFSDRENERIDKLLRRRYPLIRLSVLQSFIRSGKVFVDGKRVKDGAFRIQIGQEVLLKVAGNEEEIMRRYGRSAPEHIPLDIELDVIYEDKEIIAFNKPAGLSVQPGTNVSNKSLYNALLGRMEEFFFVHRLDKYTSGVIIVSKTHESAKKLSELFSSHDIEKKYITLVKGLVKDKLDIKTPLDGKNAFTRVEPLEFYSGCTLLSVQIFTGRKHQIRRHLAMNGTPVIGDEIYGDSDANEQFKKAYDLNGYFLHCSEVSFIHPVKHLEVKIKAPLDVERQKIIKKLRKEG</sequence>
<comment type="similarity">
    <text evidence="3">Belongs to the pseudouridine synthase RluA family.</text>
</comment>
<evidence type="ECO:0000259" key="12">
    <source>
        <dbReference type="SMART" id="SM00363"/>
    </source>
</evidence>
<dbReference type="InterPro" id="IPR006145">
    <property type="entry name" value="PsdUridine_synth_RsuA/RluA"/>
</dbReference>
<dbReference type="SUPFAM" id="SSF55120">
    <property type="entry name" value="Pseudouridine synthase"/>
    <property type="match status" value="1"/>
</dbReference>
<evidence type="ECO:0000256" key="8">
    <source>
        <dbReference type="ARBA" id="ARBA00030705"/>
    </source>
</evidence>
<reference evidence="13" key="1">
    <citation type="journal article" date="2020" name="mSystems">
        <title>Genome- and Community-Level Interaction Insights into Carbon Utilization and Element Cycling Functions of Hydrothermarchaeota in Hydrothermal Sediment.</title>
        <authorList>
            <person name="Zhou Z."/>
            <person name="Liu Y."/>
            <person name="Xu W."/>
            <person name="Pan J."/>
            <person name="Luo Z.H."/>
            <person name="Li M."/>
        </authorList>
    </citation>
    <scope>NUCLEOTIDE SEQUENCE [LARGE SCALE GENOMIC DNA]</scope>
    <source>
        <strain evidence="13">SpSt-966</strain>
    </source>
</reference>
<dbReference type="PANTHER" id="PTHR21600">
    <property type="entry name" value="MITOCHONDRIAL RNA PSEUDOURIDINE SYNTHASE"/>
    <property type="match status" value="1"/>
</dbReference>
<evidence type="ECO:0000256" key="4">
    <source>
        <dbReference type="ARBA" id="ARBA00012785"/>
    </source>
</evidence>
<dbReference type="GO" id="GO:0003723">
    <property type="term" value="F:RNA binding"/>
    <property type="evidence" value="ECO:0007669"/>
    <property type="project" value="UniProtKB-KW"/>
</dbReference>
<dbReference type="EMBL" id="DTPE01000103">
    <property type="protein sequence ID" value="HGE74967.1"/>
    <property type="molecule type" value="Genomic_DNA"/>
</dbReference>
<evidence type="ECO:0000256" key="9">
    <source>
        <dbReference type="ARBA" id="ARBA00031975"/>
    </source>
</evidence>
<dbReference type="Pfam" id="PF01479">
    <property type="entry name" value="S4"/>
    <property type="match status" value="1"/>
</dbReference>
<dbReference type="CDD" id="cd02869">
    <property type="entry name" value="PseudoU_synth_RluA_like"/>
    <property type="match status" value="1"/>
</dbReference>
<evidence type="ECO:0000256" key="2">
    <source>
        <dbReference type="ARBA" id="ARBA00002876"/>
    </source>
</evidence>
<dbReference type="InterPro" id="IPR020103">
    <property type="entry name" value="PsdUridine_synth_cat_dom_sf"/>
</dbReference>
<dbReference type="Gene3D" id="3.30.2350.10">
    <property type="entry name" value="Pseudouridine synthase"/>
    <property type="match status" value="1"/>
</dbReference>
<dbReference type="GO" id="GO:0160141">
    <property type="term" value="F:23S rRNA pseudouridine(955/2504/2580) synthase activity"/>
    <property type="evidence" value="ECO:0007669"/>
    <property type="project" value="UniProtKB-EC"/>
</dbReference>
<evidence type="ECO:0000256" key="11">
    <source>
        <dbReference type="PROSITE-ProRule" id="PRU00182"/>
    </source>
</evidence>
<dbReference type="SMART" id="SM00363">
    <property type="entry name" value="S4"/>
    <property type="match status" value="1"/>
</dbReference>
<dbReference type="Gene3D" id="3.10.290.10">
    <property type="entry name" value="RNA-binding S4 domain"/>
    <property type="match status" value="1"/>
</dbReference>
<dbReference type="GO" id="GO:0000455">
    <property type="term" value="P:enzyme-directed rRNA pseudouridine synthesis"/>
    <property type="evidence" value="ECO:0007669"/>
    <property type="project" value="UniProtKB-ARBA"/>
</dbReference>
<evidence type="ECO:0000256" key="5">
    <source>
        <dbReference type="ARBA" id="ARBA00017128"/>
    </source>
</evidence>
<organism evidence="13">
    <name type="scientific">Mesoaciditoga lauensis</name>
    <dbReference type="NCBI Taxonomy" id="1495039"/>
    <lineage>
        <taxon>Bacteria</taxon>
        <taxon>Thermotogati</taxon>
        <taxon>Thermotogota</taxon>
        <taxon>Thermotogae</taxon>
        <taxon>Mesoaciditogales</taxon>
        <taxon>Mesoaciditogaceae</taxon>
        <taxon>Mesoaciditoga</taxon>
    </lineage>
</organism>
<name>A0A7V3REA2_9BACT</name>
<dbReference type="PROSITE" id="PS50889">
    <property type="entry name" value="S4"/>
    <property type="match status" value="1"/>
</dbReference>
<evidence type="ECO:0000256" key="7">
    <source>
        <dbReference type="ARBA" id="ARBA00023235"/>
    </source>
</evidence>
<comment type="function">
    <text evidence="2">Responsible for synthesis of pseudouridine from uracil at positions 955, 2504 and 2580 in 23S ribosomal RNA.</text>
</comment>
<evidence type="ECO:0000256" key="10">
    <source>
        <dbReference type="ARBA" id="ARBA00033053"/>
    </source>
</evidence>
<protein>
    <recommendedName>
        <fullName evidence="5">Ribosomal large subunit pseudouridine synthase C</fullName>
        <ecNumber evidence="4">5.4.99.24</ecNumber>
    </recommendedName>
    <alternativeName>
        <fullName evidence="8">23S rRNA pseudouridine(955/2504/2580) synthase</fullName>
    </alternativeName>
    <alternativeName>
        <fullName evidence="9">rRNA pseudouridylate synthase C</fullName>
    </alternativeName>
    <alternativeName>
        <fullName evidence="10">rRNA-uridine isomerase C</fullName>
    </alternativeName>
</protein>
<evidence type="ECO:0000256" key="3">
    <source>
        <dbReference type="ARBA" id="ARBA00010876"/>
    </source>
</evidence>
<comment type="caution">
    <text evidence="13">The sequence shown here is derived from an EMBL/GenBank/DDBJ whole genome shotgun (WGS) entry which is preliminary data.</text>
</comment>
<evidence type="ECO:0000313" key="13">
    <source>
        <dbReference type="EMBL" id="HGE74967.1"/>
    </source>
</evidence>
<dbReference type="InterPro" id="IPR036986">
    <property type="entry name" value="S4_RNA-bd_sf"/>
</dbReference>
<dbReference type="PROSITE" id="PS01129">
    <property type="entry name" value="PSI_RLU"/>
    <property type="match status" value="1"/>
</dbReference>
<dbReference type="EC" id="5.4.99.24" evidence="4"/>
<dbReference type="CDD" id="cd00165">
    <property type="entry name" value="S4"/>
    <property type="match status" value="1"/>
</dbReference>
<keyword evidence="11" id="KW-0694">RNA-binding</keyword>
<proteinExistence type="inferred from homology"/>
<dbReference type="AlphaFoldDB" id="A0A7V3REA2"/>
<dbReference type="InterPro" id="IPR050188">
    <property type="entry name" value="RluA_PseudoU_synthase"/>
</dbReference>
<dbReference type="InterPro" id="IPR006224">
    <property type="entry name" value="PsdUridine_synth_RluA-like_CS"/>
</dbReference>
<gene>
    <name evidence="13" type="ORF">ENX73_02450</name>
</gene>
<accession>A0A7V3REA2</accession>
<dbReference type="SUPFAM" id="SSF55174">
    <property type="entry name" value="Alpha-L RNA-binding motif"/>
    <property type="match status" value="1"/>
</dbReference>
<keyword evidence="6" id="KW-0698">rRNA processing</keyword>
<dbReference type="PANTHER" id="PTHR21600:SF92">
    <property type="entry name" value="RIBOSOMAL LARGE SUBUNIT PSEUDOURIDINE SYNTHASE C"/>
    <property type="match status" value="1"/>
</dbReference>